<feature type="region of interest" description="Disordered" evidence="1">
    <location>
        <begin position="242"/>
        <end position="281"/>
    </location>
</feature>
<dbReference type="OrthoDB" id="207269at2"/>
<reference evidence="2 3" key="1">
    <citation type="submission" date="2016-05" db="EMBL/GenBank/DDBJ databases">
        <title>Genomic and physiological characterization of Planctopirus sp. isolated from fresh water lake.</title>
        <authorList>
            <person name="Subhash Y."/>
            <person name="Ramana C."/>
        </authorList>
    </citation>
    <scope>NUCLEOTIDE SEQUENCE [LARGE SCALE GENOMIC DNA]</scope>
    <source>
        <strain evidence="2 3">JC280</strain>
    </source>
</reference>
<dbReference type="RefSeq" id="WP_068846367.1">
    <property type="nucleotide sequence ID" value="NZ_LYDR01000039.1"/>
</dbReference>
<evidence type="ECO:0000313" key="2">
    <source>
        <dbReference type="EMBL" id="ODA34875.1"/>
    </source>
</evidence>
<feature type="compositionally biased region" description="Polar residues" evidence="1">
    <location>
        <begin position="109"/>
        <end position="118"/>
    </location>
</feature>
<dbReference type="InterPro" id="IPR011989">
    <property type="entry name" value="ARM-like"/>
</dbReference>
<name>A0A1C3ENT2_9PLAN</name>
<dbReference type="InterPro" id="IPR016024">
    <property type="entry name" value="ARM-type_fold"/>
</dbReference>
<feature type="compositionally biased region" description="Low complexity" evidence="1">
    <location>
        <begin position="251"/>
        <end position="264"/>
    </location>
</feature>
<evidence type="ECO:0000313" key="3">
    <source>
        <dbReference type="Proteomes" id="UP000094828"/>
    </source>
</evidence>
<proteinExistence type="predicted"/>
<dbReference type="AlphaFoldDB" id="A0A1C3ENT2"/>
<feature type="region of interest" description="Disordered" evidence="1">
    <location>
        <begin position="78"/>
        <end position="127"/>
    </location>
</feature>
<gene>
    <name evidence="2" type="ORF">A6X21_04290</name>
</gene>
<dbReference type="EMBL" id="LYDR01000039">
    <property type="protein sequence ID" value="ODA34875.1"/>
    <property type="molecule type" value="Genomic_DNA"/>
</dbReference>
<evidence type="ECO:0008006" key="4">
    <source>
        <dbReference type="Google" id="ProtNLM"/>
    </source>
</evidence>
<feature type="compositionally biased region" description="Polar residues" evidence="1">
    <location>
        <begin position="269"/>
        <end position="281"/>
    </location>
</feature>
<evidence type="ECO:0000256" key="1">
    <source>
        <dbReference type="SAM" id="MobiDB-lite"/>
    </source>
</evidence>
<dbReference type="SUPFAM" id="SSF48371">
    <property type="entry name" value="ARM repeat"/>
    <property type="match status" value="2"/>
</dbReference>
<sequence>MDGGPDQPEKTAAQGVFVPSCAVTVRGRMGSSRCLGRLLILVTLVVCGLLEGCKILEAPTFLDGLRTVVGITTPDVSDAEAAAKSPEKSSAANDPKATATKTTEPAGSKESTQPTITLPGSKAGQSAVVDDGSASPLILHYRQKFALDAWQKAYDATPVIQQSWQLISRSSATDLPVHANLPRNAQFQSGQIHSSHQWPSYFRYIVRDKDSAASAATGKPARTLTADVTWLAMRQSADAKAQLQPAVSELPSSTTTPATEASETPVEDQATNQRSDPARLSTSELRASLEALKTMLAARELAGVNAAILLSNHEPQRAAELIAPLGEIVVDGRIRLKGESVTMSPRLRAAAAEAWCRMLLEKPGEPELRLLPAGELLKQDSLAGEVKVVLWQMLAQRILPDRLPGLADAINEQQGDLPLRQGAYEACLIFATMQKLEQGLLPQHEMRTVQAAHVSDPQLSDWPEGMSLARFDRDPMIRRLYGRWLALLNHDQACAIALAQGQDADLRVADDAILNLGLLTAAEAQQALEKFVRSANENQQTLAAMAISLRQPERLAEFLNPPAGQTSTPRFRAAVVSQFGRYPSLTNAMLLRPSIRDRSLDVQLALAKLLADWPMELASPLLLEILTDGSGPAREEALRSISAHLGYSPVFPIHGPRDERILAVKELSRVQGLPATWLNTAHAHVNDSTGRAGSDSAANTVALMANSVPAARSEWSVGELQSELSTIVKLPQGSSERLDRTEFLARSLPASLPVLTDAAMRLPPEQLTEIAREIFAQADEAVKLVLDMNANDVLARRQSASALRQLAASQNPGRIAVKLLQEKLRTEQDQQVWQEVMRAIDRESTPEAAALAQMAIHHHWPDIRLCGCQYVLKHPAIERGLWLAPVIEDPHRPVRLAAIEAAGVCGNPQLIEGLPVNDGSRVGALRPLLQSTDHELMETALVALVRLRDDQAMAELLRRSRHDNPRARLQAVELIRQTGQPRFVDPLIEQLWTEKTDSVIVEILRTLEELVPPHDQPVFDTRLGYPTRQMKIDAWAKWLADQKNRRSE</sequence>
<comment type="caution">
    <text evidence="2">The sequence shown here is derived from an EMBL/GenBank/DDBJ whole genome shotgun (WGS) entry which is preliminary data.</text>
</comment>
<dbReference type="Proteomes" id="UP000094828">
    <property type="component" value="Unassembled WGS sequence"/>
</dbReference>
<keyword evidence="3" id="KW-1185">Reference proteome</keyword>
<organism evidence="2 3">
    <name type="scientific">Planctopirus hydrillae</name>
    <dbReference type="NCBI Taxonomy" id="1841610"/>
    <lineage>
        <taxon>Bacteria</taxon>
        <taxon>Pseudomonadati</taxon>
        <taxon>Planctomycetota</taxon>
        <taxon>Planctomycetia</taxon>
        <taxon>Planctomycetales</taxon>
        <taxon>Planctomycetaceae</taxon>
        <taxon>Planctopirus</taxon>
    </lineage>
</organism>
<dbReference type="Gene3D" id="1.25.10.10">
    <property type="entry name" value="Leucine-rich Repeat Variant"/>
    <property type="match status" value="2"/>
</dbReference>
<feature type="compositionally biased region" description="Low complexity" evidence="1">
    <location>
        <begin position="79"/>
        <end position="103"/>
    </location>
</feature>
<protein>
    <recommendedName>
        <fullName evidence="4">HEAT repeat domain-containing protein</fullName>
    </recommendedName>
</protein>
<accession>A0A1C3ENT2</accession>